<evidence type="ECO:0000313" key="1">
    <source>
        <dbReference type="EMBL" id="SVD96146.1"/>
    </source>
</evidence>
<gene>
    <name evidence="1" type="ORF">METZ01_LOCUS449000</name>
</gene>
<reference evidence="1" key="1">
    <citation type="submission" date="2018-05" db="EMBL/GenBank/DDBJ databases">
        <authorList>
            <person name="Lanie J.A."/>
            <person name="Ng W.-L."/>
            <person name="Kazmierczak K.M."/>
            <person name="Andrzejewski T.M."/>
            <person name="Davidsen T.M."/>
            <person name="Wayne K.J."/>
            <person name="Tettelin H."/>
            <person name="Glass J.I."/>
            <person name="Rusch D."/>
            <person name="Podicherti R."/>
            <person name="Tsui H.-C.T."/>
            <person name="Winkler M.E."/>
        </authorList>
    </citation>
    <scope>NUCLEOTIDE SEQUENCE</scope>
</reference>
<sequence length="55" mass="6324">MKFSLIPYRHSSLLFLFLFLFLIGTGNVLANECDAYNFLNKDADNLTAFFTVDEL</sequence>
<dbReference type="AlphaFoldDB" id="A0A382ZKN2"/>
<protein>
    <submittedName>
        <fullName evidence="1">Uncharacterized protein</fullName>
    </submittedName>
</protein>
<accession>A0A382ZKN2</accession>
<name>A0A382ZKN2_9ZZZZ</name>
<dbReference type="EMBL" id="UINC01184777">
    <property type="protein sequence ID" value="SVD96146.1"/>
    <property type="molecule type" value="Genomic_DNA"/>
</dbReference>
<organism evidence="1">
    <name type="scientific">marine metagenome</name>
    <dbReference type="NCBI Taxonomy" id="408172"/>
    <lineage>
        <taxon>unclassified sequences</taxon>
        <taxon>metagenomes</taxon>
        <taxon>ecological metagenomes</taxon>
    </lineage>
</organism>
<proteinExistence type="predicted"/>
<feature type="non-terminal residue" evidence="1">
    <location>
        <position position="55"/>
    </location>
</feature>